<comment type="caution">
    <text evidence="1">The sequence shown here is derived from an EMBL/GenBank/DDBJ whole genome shotgun (WGS) entry which is preliminary data.</text>
</comment>
<accession>A0A2K0W258</accession>
<evidence type="ECO:0000313" key="2">
    <source>
        <dbReference type="Proteomes" id="UP000236664"/>
    </source>
</evidence>
<dbReference type="EMBL" id="MTQA01000153">
    <property type="protein sequence ID" value="PNP76360.1"/>
    <property type="molecule type" value="Genomic_DNA"/>
</dbReference>
<dbReference type="AlphaFoldDB" id="A0A2K0W258"/>
<dbReference type="OrthoDB" id="5081897at2759"/>
<protein>
    <submittedName>
        <fullName evidence="1">Uncharacterized protein</fullName>
    </submittedName>
</protein>
<proteinExistence type="predicted"/>
<keyword evidence="2" id="KW-1185">Reference proteome</keyword>
<sequence>MLGLSFPSFWVFPRRRSTVDAEVAYLESLEAGNFDEPLNVRRKELGLSDW</sequence>
<gene>
    <name evidence="1" type="ORF">FNYG_10419</name>
</gene>
<organism evidence="1 2">
    <name type="scientific">Gibberella nygamai</name>
    <name type="common">Bean root rot disease fungus</name>
    <name type="synonym">Fusarium nygamai</name>
    <dbReference type="NCBI Taxonomy" id="42673"/>
    <lineage>
        <taxon>Eukaryota</taxon>
        <taxon>Fungi</taxon>
        <taxon>Dikarya</taxon>
        <taxon>Ascomycota</taxon>
        <taxon>Pezizomycotina</taxon>
        <taxon>Sordariomycetes</taxon>
        <taxon>Hypocreomycetidae</taxon>
        <taxon>Hypocreales</taxon>
        <taxon>Nectriaceae</taxon>
        <taxon>Fusarium</taxon>
        <taxon>Fusarium fujikuroi species complex</taxon>
    </lineage>
</organism>
<evidence type="ECO:0000313" key="1">
    <source>
        <dbReference type="EMBL" id="PNP76360.1"/>
    </source>
</evidence>
<dbReference type="Proteomes" id="UP000236664">
    <property type="component" value="Unassembled WGS sequence"/>
</dbReference>
<name>A0A2K0W258_GIBNY</name>
<reference evidence="1 2" key="1">
    <citation type="submission" date="2017-06" db="EMBL/GenBank/DDBJ databases">
        <title>Genome of Fusarium nygamai isolate CS10214.</title>
        <authorList>
            <person name="Gardiner D.M."/>
            <person name="Obanor F."/>
            <person name="Kazan K."/>
        </authorList>
    </citation>
    <scope>NUCLEOTIDE SEQUENCE [LARGE SCALE GENOMIC DNA]</scope>
    <source>
        <strain evidence="1 2">CS10214</strain>
    </source>
</reference>